<dbReference type="EMBL" id="CR555307">
    <property type="protein sequence ID" value="CAI10304.1"/>
    <property type="molecule type" value="Genomic_DNA"/>
</dbReference>
<dbReference type="Proteomes" id="UP000006552">
    <property type="component" value="Plasmid 1"/>
</dbReference>
<sequence length="206" mass="22583">MFFVMENGGLYSEFVALEAAVDMAEMVFGYVDPQGEATVSVESAEGKCVAVFTNRKIIGSFTKQAWGGRKGDDAIYVGTEEFDATDHVLLLDHAELVAMVDGEERTDEVGLAHFDWRGPSETAVCESICDYFGVQELEQISPEALSFARARRSPKPAVEQTLTLSIKVDVSMIGDATLEDFVENFDYSVISNTPGVRVRMTELVDA</sequence>
<dbReference type="OrthoDB" id="7475507at2"/>
<dbReference type="AlphaFoldDB" id="Q5NXB0"/>
<evidence type="ECO:0000313" key="1">
    <source>
        <dbReference type="EMBL" id="CAI10304.1"/>
    </source>
</evidence>
<organism evidence="1 2">
    <name type="scientific">Aromatoleum aromaticum (strain DSM 19018 / LMG 30748 / EbN1)</name>
    <name type="common">Azoarcus sp. (strain EbN1)</name>
    <dbReference type="NCBI Taxonomy" id="76114"/>
    <lineage>
        <taxon>Bacteria</taxon>
        <taxon>Pseudomonadati</taxon>
        <taxon>Pseudomonadota</taxon>
        <taxon>Betaproteobacteria</taxon>
        <taxon>Rhodocyclales</taxon>
        <taxon>Rhodocyclaceae</taxon>
        <taxon>Aromatoleum</taxon>
    </lineage>
</organism>
<reference evidence="1 2" key="1">
    <citation type="journal article" date="2005" name="Arch. Microbiol.">
        <title>The genome sequence of an anaerobic aromatic-degrading denitrifying bacterium, strain EbN1.</title>
        <authorList>
            <person name="Rabus R."/>
            <person name="Kube M."/>
            <person name="Heider J."/>
            <person name="Beck A."/>
            <person name="Heitmann K."/>
            <person name="Widdel F."/>
            <person name="Reinhardt R."/>
        </authorList>
    </citation>
    <scope>NUCLEOTIDE SEQUENCE [LARGE SCALE GENOMIC DNA]</scope>
    <source>
        <strain evidence="1 2">EbN1</strain>
        <plasmid evidence="2">Plasmid pAzo1</plasmid>
    </source>
</reference>
<dbReference type="HOGENOM" id="CLU_1329697_0_0_4"/>
<dbReference type="KEGG" id="eba:p1B80"/>
<accession>Q5NXB0</accession>
<keyword evidence="1" id="KW-0614">Plasmid</keyword>
<evidence type="ECO:0000313" key="2">
    <source>
        <dbReference type="Proteomes" id="UP000006552"/>
    </source>
</evidence>
<name>Q5NXB0_AROAE</name>
<dbReference type="RefSeq" id="WP_011254873.1">
    <property type="nucleotide sequence ID" value="NC_006823.1"/>
</dbReference>
<geneLocation type="plasmid" evidence="2">
    <name>pAzo1</name>
</geneLocation>
<keyword evidence="2" id="KW-1185">Reference proteome</keyword>
<gene>
    <name evidence="1" type="ORF">p1B80</name>
</gene>
<protein>
    <submittedName>
        <fullName evidence="1">Uncharacterized protein</fullName>
    </submittedName>
</protein>
<proteinExistence type="predicted"/>